<evidence type="ECO:0000313" key="15">
    <source>
        <dbReference type="Proteomes" id="UP001457282"/>
    </source>
</evidence>
<evidence type="ECO:0000256" key="6">
    <source>
        <dbReference type="ARBA" id="ARBA00022640"/>
    </source>
</evidence>
<evidence type="ECO:0000256" key="1">
    <source>
        <dbReference type="ARBA" id="ARBA00004119"/>
    </source>
</evidence>
<sequence length="387" mass="42433">MTDDEPILSWRTIPIPALTSSHSLLTDTIDRQPLWKTTQLTYCAPTDGSGIRCKFACLSVAEKREQRKEFGPTAAQLLKHPLAILACVPKDVALFCAGAVAGAAAKTVTAPLDRIKILMQTHGVRVGQASAKKAIGFVEAITMIGKEEGIKGYWKGNLPQVIRIVPYSAVQLFAYEAYKKFFTGKDGELSLLGRLAAGACAGMTSTFVTYPLDVLRLRLAVEPGYRTMTEIALNMLREEGFASFYYGLGPSLIGIAPYIAVNFCVFDLVKKSLPEEFQKKTEASLLTGLVSASLATLTCYPLDTVRRQMQMRGTPYKTVLDAIPGVVARDGLIGLYRGFLPNALKTLPNSSIRLTTYDMVKRLIVTSQKEFQRIVEENCSKQQQKAS</sequence>
<keyword evidence="4 13" id="KW-0813">Transport</keyword>
<comment type="similarity">
    <text evidence="3 13">Belongs to the mitochondrial carrier (TC 2.A.29) family.</text>
</comment>
<proteinExistence type="inferred from homology"/>
<evidence type="ECO:0000256" key="5">
    <source>
        <dbReference type="ARBA" id="ARBA00022528"/>
    </source>
</evidence>
<protein>
    <recommendedName>
        <fullName evidence="16">Envelope ADP,ATP carrier protein, chloroplastic</fullName>
    </recommendedName>
</protein>
<evidence type="ECO:0000256" key="4">
    <source>
        <dbReference type="ARBA" id="ARBA00022448"/>
    </source>
</evidence>
<evidence type="ECO:0000256" key="12">
    <source>
        <dbReference type="PROSITE-ProRule" id="PRU00282"/>
    </source>
</evidence>
<gene>
    <name evidence="14" type="ORF">M0R45_028983</name>
</gene>
<dbReference type="PROSITE" id="PS50920">
    <property type="entry name" value="SOLCAR"/>
    <property type="match status" value="3"/>
</dbReference>
<dbReference type="SUPFAM" id="SSF103506">
    <property type="entry name" value="Mitochondrial carrier"/>
    <property type="match status" value="1"/>
</dbReference>
<dbReference type="Proteomes" id="UP001457282">
    <property type="component" value="Unassembled WGS sequence"/>
</dbReference>
<dbReference type="InterPro" id="IPR002067">
    <property type="entry name" value="MCP"/>
</dbReference>
<evidence type="ECO:0000256" key="9">
    <source>
        <dbReference type="ARBA" id="ARBA00022946"/>
    </source>
</evidence>
<keyword evidence="11 12" id="KW-0472">Membrane</keyword>
<reference evidence="14 15" key="1">
    <citation type="journal article" date="2023" name="G3 (Bethesda)">
        <title>A chromosome-length genome assembly and annotation of blackberry (Rubus argutus, cv. 'Hillquist').</title>
        <authorList>
            <person name="Bruna T."/>
            <person name="Aryal R."/>
            <person name="Dudchenko O."/>
            <person name="Sargent D.J."/>
            <person name="Mead D."/>
            <person name="Buti M."/>
            <person name="Cavallini A."/>
            <person name="Hytonen T."/>
            <person name="Andres J."/>
            <person name="Pham M."/>
            <person name="Weisz D."/>
            <person name="Mascagni F."/>
            <person name="Usai G."/>
            <person name="Natali L."/>
            <person name="Bassil N."/>
            <person name="Fernandez G.E."/>
            <person name="Lomsadze A."/>
            <person name="Armour M."/>
            <person name="Olukolu B."/>
            <person name="Poorten T."/>
            <person name="Britton C."/>
            <person name="Davik J."/>
            <person name="Ashrafi H."/>
            <person name="Aiden E.L."/>
            <person name="Borodovsky M."/>
            <person name="Worthington M."/>
        </authorList>
    </citation>
    <scope>NUCLEOTIDE SEQUENCE [LARGE SCALE GENOMIC DNA]</scope>
    <source>
        <strain evidence="14">PI 553951</strain>
    </source>
</reference>
<organism evidence="14 15">
    <name type="scientific">Rubus argutus</name>
    <name type="common">Southern blackberry</name>
    <dbReference type="NCBI Taxonomy" id="59490"/>
    <lineage>
        <taxon>Eukaryota</taxon>
        <taxon>Viridiplantae</taxon>
        <taxon>Streptophyta</taxon>
        <taxon>Embryophyta</taxon>
        <taxon>Tracheophyta</taxon>
        <taxon>Spermatophyta</taxon>
        <taxon>Magnoliopsida</taxon>
        <taxon>eudicotyledons</taxon>
        <taxon>Gunneridae</taxon>
        <taxon>Pentapetalae</taxon>
        <taxon>rosids</taxon>
        <taxon>fabids</taxon>
        <taxon>Rosales</taxon>
        <taxon>Rosaceae</taxon>
        <taxon>Rosoideae</taxon>
        <taxon>Rosoideae incertae sedis</taxon>
        <taxon>Rubus</taxon>
    </lineage>
</organism>
<comment type="subcellular location">
    <subcellularLocation>
        <location evidence="2">Membrane</location>
        <topology evidence="2">Multi-pass membrane protein</topology>
    </subcellularLocation>
    <subcellularLocation>
        <location evidence="1">Plastid</location>
        <location evidence="1">Chloroplast envelope</location>
    </subcellularLocation>
</comment>
<dbReference type="InterPro" id="IPR018108">
    <property type="entry name" value="MCP_transmembrane"/>
</dbReference>
<comment type="caution">
    <text evidence="14">The sequence shown here is derived from an EMBL/GenBank/DDBJ whole genome shotgun (WGS) entry which is preliminary data.</text>
</comment>
<dbReference type="AlphaFoldDB" id="A0AAW1W9E6"/>
<dbReference type="PANTHER" id="PTHR24089">
    <property type="entry name" value="SOLUTE CARRIER FAMILY 25"/>
    <property type="match status" value="1"/>
</dbReference>
<feature type="repeat" description="Solcar" evidence="12">
    <location>
        <begin position="189"/>
        <end position="272"/>
    </location>
</feature>
<keyword evidence="8" id="KW-0677">Repeat</keyword>
<accession>A0AAW1W9E6</accession>
<dbReference type="Gene3D" id="1.50.40.10">
    <property type="entry name" value="Mitochondrial carrier domain"/>
    <property type="match status" value="1"/>
</dbReference>
<dbReference type="InterPro" id="IPR023395">
    <property type="entry name" value="MCP_dom_sf"/>
</dbReference>
<dbReference type="GO" id="GO:0009941">
    <property type="term" value="C:chloroplast envelope"/>
    <property type="evidence" value="ECO:0007669"/>
    <property type="project" value="UniProtKB-SubCell"/>
</dbReference>
<keyword evidence="9" id="KW-0809">Transit peptide</keyword>
<keyword evidence="7 12" id="KW-0812">Transmembrane</keyword>
<dbReference type="FunFam" id="1.50.40.10:FF:000042">
    <property type="entry name" value="Envelope ADP,ATP carrier protein"/>
    <property type="match status" value="1"/>
</dbReference>
<evidence type="ECO:0000256" key="13">
    <source>
        <dbReference type="RuleBase" id="RU000488"/>
    </source>
</evidence>
<dbReference type="GO" id="GO:0055085">
    <property type="term" value="P:transmembrane transport"/>
    <property type="evidence" value="ECO:0007669"/>
    <property type="project" value="InterPro"/>
</dbReference>
<evidence type="ECO:0000256" key="10">
    <source>
        <dbReference type="ARBA" id="ARBA00022989"/>
    </source>
</evidence>
<evidence type="ECO:0008006" key="16">
    <source>
        <dbReference type="Google" id="ProtNLM"/>
    </source>
</evidence>
<feature type="repeat" description="Solcar" evidence="12">
    <location>
        <begin position="89"/>
        <end position="181"/>
    </location>
</feature>
<dbReference type="Pfam" id="PF00153">
    <property type="entry name" value="Mito_carr"/>
    <property type="match status" value="3"/>
</dbReference>
<evidence type="ECO:0000256" key="2">
    <source>
        <dbReference type="ARBA" id="ARBA00004141"/>
    </source>
</evidence>
<dbReference type="PRINTS" id="PR00926">
    <property type="entry name" value="MITOCARRIER"/>
</dbReference>
<dbReference type="GO" id="GO:0016020">
    <property type="term" value="C:membrane"/>
    <property type="evidence" value="ECO:0007669"/>
    <property type="project" value="UniProtKB-SubCell"/>
</dbReference>
<evidence type="ECO:0000256" key="11">
    <source>
        <dbReference type="ARBA" id="ARBA00023136"/>
    </source>
</evidence>
<evidence type="ECO:0000256" key="7">
    <source>
        <dbReference type="ARBA" id="ARBA00022692"/>
    </source>
</evidence>
<dbReference type="EMBL" id="JBEDUW010000006">
    <property type="protein sequence ID" value="KAK9920428.1"/>
    <property type="molecule type" value="Genomic_DNA"/>
</dbReference>
<keyword evidence="15" id="KW-1185">Reference proteome</keyword>
<keyword evidence="10" id="KW-1133">Transmembrane helix</keyword>
<evidence type="ECO:0000256" key="3">
    <source>
        <dbReference type="ARBA" id="ARBA00006375"/>
    </source>
</evidence>
<feature type="repeat" description="Solcar" evidence="12">
    <location>
        <begin position="279"/>
        <end position="363"/>
    </location>
</feature>
<keyword evidence="5" id="KW-0150">Chloroplast</keyword>
<keyword evidence="6" id="KW-0934">Plastid</keyword>
<name>A0AAW1W9E6_RUBAR</name>
<evidence type="ECO:0000256" key="8">
    <source>
        <dbReference type="ARBA" id="ARBA00022737"/>
    </source>
</evidence>
<evidence type="ECO:0000313" key="14">
    <source>
        <dbReference type="EMBL" id="KAK9920428.1"/>
    </source>
</evidence>